<dbReference type="CDD" id="cd22341">
    <property type="entry name" value="NucS-like"/>
    <property type="match status" value="1"/>
</dbReference>
<dbReference type="AlphaFoldDB" id="A0A948RXV8"/>
<dbReference type="SUPFAM" id="SSF88697">
    <property type="entry name" value="PUA domain-like"/>
    <property type="match status" value="1"/>
</dbReference>
<dbReference type="EMBL" id="JAHJDP010000027">
    <property type="protein sequence ID" value="MBU2690244.1"/>
    <property type="molecule type" value="Genomic_DNA"/>
</dbReference>
<accession>A0A948RXV8</accession>
<name>A0A948RXV8_UNCEI</name>
<dbReference type="Gene3D" id="3.10.590.10">
    <property type="entry name" value="ph1033 like domains"/>
    <property type="match status" value="1"/>
</dbReference>
<gene>
    <name evidence="1" type="ORF">KJ970_04890</name>
</gene>
<dbReference type="InterPro" id="IPR002793">
    <property type="entry name" value="Endonuclease_NucS"/>
</dbReference>
<dbReference type="Gene3D" id="3.40.1350.10">
    <property type="match status" value="1"/>
</dbReference>
<reference evidence="1" key="1">
    <citation type="submission" date="2021-05" db="EMBL/GenBank/DDBJ databases">
        <title>Energy efficiency and biological interactions define the core microbiome of deep oligotrophic groundwater.</title>
        <authorList>
            <person name="Mehrshad M."/>
            <person name="Lopez-Fernandez M."/>
            <person name="Bell E."/>
            <person name="Bernier-Latmani R."/>
            <person name="Bertilsson S."/>
            <person name="Dopson M."/>
        </authorList>
    </citation>
    <scope>NUCLEOTIDE SEQUENCE</scope>
    <source>
        <strain evidence="1">Modern_marine.mb.64</strain>
    </source>
</reference>
<dbReference type="InterPro" id="IPR011856">
    <property type="entry name" value="tRNA_endonuc-like_dom_sf"/>
</dbReference>
<dbReference type="Proteomes" id="UP000777784">
    <property type="component" value="Unassembled WGS sequence"/>
</dbReference>
<dbReference type="GO" id="GO:0003676">
    <property type="term" value="F:nucleic acid binding"/>
    <property type="evidence" value="ECO:0007669"/>
    <property type="project" value="InterPro"/>
</dbReference>
<dbReference type="InterPro" id="IPR015947">
    <property type="entry name" value="PUA-like_sf"/>
</dbReference>
<sequence>MNYWLFIVTKRKDETGTILPRAVLEQRAADRFWGLAEKTPNRKLVRKGDKIIFYIALPESAFGGEATLAGVCRKLNSQERRVLSHEKQVFETDLGVDLDDVVIWSRPIPISVLVPRLSFIENKEYWFTYFQGGIRQISEQDYRLITSDVTQTLTEKIATEKDLESESEFALESHLEEFIEDNWVSINWGASLGLYATEEQSGRQFPAGLWSIDFLAIDAVTNDLVVIELKKGKTSDATVGQTLRYVNWVKGNIADPGQGVRAIIIARQIDEALKYAVMNQPDIQVKTYKIRFNLETRLGEQT</sequence>
<evidence type="ECO:0000313" key="1">
    <source>
        <dbReference type="EMBL" id="MBU2690244.1"/>
    </source>
</evidence>
<dbReference type="GO" id="GO:0004519">
    <property type="term" value="F:endonuclease activity"/>
    <property type="evidence" value="ECO:0007669"/>
    <property type="project" value="InterPro"/>
</dbReference>
<proteinExistence type="predicted"/>
<evidence type="ECO:0000313" key="2">
    <source>
        <dbReference type="Proteomes" id="UP000777784"/>
    </source>
</evidence>
<protein>
    <submittedName>
        <fullName evidence="1">EVE domain-containing protein</fullName>
    </submittedName>
</protein>
<comment type="caution">
    <text evidence="1">The sequence shown here is derived from an EMBL/GenBank/DDBJ whole genome shotgun (WGS) entry which is preliminary data.</text>
</comment>
<organism evidence="1 2">
    <name type="scientific">Eiseniibacteriota bacterium</name>
    <dbReference type="NCBI Taxonomy" id="2212470"/>
    <lineage>
        <taxon>Bacteria</taxon>
        <taxon>Candidatus Eiseniibacteriota</taxon>
    </lineage>
</organism>